<evidence type="ECO:0000259" key="6">
    <source>
        <dbReference type="Pfam" id="PF03828"/>
    </source>
</evidence>
<evidence type="ECO:0000256" key="5">
    <source>
        <dbReference type="ARBA" id="ARBA00022842"/>
    </source>
</evidence>
<dbReference type="Gene3D" id="3.30.460.10">
    <property type="entry name" value="Beta Polymerase, domain 2"/>
    <property type="match status" value="1"/>
</dbReference>
<dbReference type="Gene3D" id="1.10.1410.10">
    <property type="match status" value="1"/>
</dbReference>
<dbReference type="PANTHER" id="PTHR12271:SF127">
    <property type="entry name" value="SPECKLE TARGETED PIP5K1A-REGULATED POLY(A) POLYMERASE"/>
    <property type="match status" value="1"/>
</dbReference>
<name>A0AAV2ABV9_9ARAC</name>
<comment type="caution">
    <text evidence="8">The sequence shown here is derived from an EMBL/GenBank/DDBJ whole genome shotgun (WGS) entry which is preliminary data.</text>
</comment>
<evidence type="ECO:0000313" key="8">
    <source>
        <dbReference type="EMBL" id="CAL1280575.1"/>
    </source>
</evidence>
<feature type="domain" description="Poly(A) RNA polymerase mitochondrial-like central palm" evidence="7">
    <location>
        <begin position="35"/>
        <end position="202"/>
    </location>
</feature>
<dbReference type="Pfam" id="PF03828">
    <property type="entry name" value="PAP_assoc"/>
    <property type="match status" value="1"/>
</dbReference>
<evidence type="ECO:0000259" key="7">
    <source>
        <dbReference type="Pfam" id="PF22600"/>
    </source>
</evidence>
<dbReference type="EMBL" id="CAXIEN010000133">
    <property type="protein sequence ID" value="CAL1280575.1"/>
    <property type="molecule type" value="Genomic_DNA"/>
</dbReference>
<evidence type="ECO:0000256" key="3">
    <source>
        <dbReference type="ARBA" id="ARBA00022679"/>
    </source>
</evidence>
<dbReference type="GO" id="GO:0046872">
    <property type="term" value="F:metal ion binding"/>
    <property type="evidence" value="ECO:0007669"/>
    <property type="project" value="UniProtKB-KW"/>
</dbReference>
<dbReference type="AlphaFoldDB" id="A0AAV2ABV9"/>
<gene>
    <name evidence="8" type="ORF">LARSCL_LOCUS11049</name>
</gene>
<protein>
    <submittedName>
        <fullName evidence="8">Uncharacterized protein</fullName>
    </submittedName>
</protein>
<dbReference type="SUPFAM" id="SSF81631">
    <property type="entry name" value="PAP/OAS1 substrate-binding domain"/>
    <property type="match status" value="1"/>
</dbReference>
<dbReference type="PANTHER" id="PTHR12271">
    <property type="entry name" value="POLY A POLYMERASE CID PAP -RELATED"/>
    <property type="match status" value="1"/>
</dbReference>
<evidence type="ECO:0000256" key="2">
    <source>
        <dbReference type="ARBA" id="ARBA00001946"/>
    </source>
</evidence>
<organism evidence="8 9">
    <name type="scientific">Larinioides sclopetarius</name>
    <dbReference type="NCBI Taxonomy" id="280406"/>
    <lineage>
        <taxon>Eukaryota</taxon>
        <taxon>Metazoa</taxon>
        <taxon>Ecdysozoa</taxon>
        <taxon>Arthropoda</taxon>
        <taxon>Chelicerata</taxon>
        <taxon>Arachnida</taxon>
        <taxon>Araneae</taxon>
        <taxon>Araneomorphae</taxon>
        <taxon>Entelegynae</taxon>
        <taxon>Araneoidea</taxon>
        <taxon>Araneidae</taxon>
        <taxon>Larinioides</taxon>
    </lineage>
</organism>
<keyword evidence="5" id="KW-0460">Magnesium</keyword>
<sequence>MAKTSKNKYSFRLQKIDSDTDIEAYLPRLNINSTISAKMKLLCQISALSKDDINNRQRILDYLRSLFLPFYPDSSLIAFGSTNNGFGTKGCDMDIMFSPSSDFEHLDASEINDEGNAPTLFEVRENPSVMAQLKNMSKEKQLRFLLRVIRRNAKKIQRAVYIPAKCPILRFLVLHDYYHLWCDLSFQHGLAKSNTELLHFFSVLDNRVKPLMITLRFWAKHLKIAGNGAFSSYAFSLLVIFFLQNLEEPILPSVTDLMINAESHVFDGWEAGFVSDAQQQKFISRNTLSEEELLNEFFRFYWNFDFIRYVVCIRTGKAKPISDISKDTDERMKPFKIADVCVQDPFNLSHNVASSVNLSRLQLLKPYFFVADLILSKQTQSFVGNDTFQLLFDVKLYEDLIHEHFFFRKSYDSECFYIFPSFEFSAGNRENFERIWFEQVSQAVRDILDFVFFFDCEVIDKNCSVKDANCDDDYSESEQKLGKLLLSIQCAVDNRLWKYRNTKIKKDVSLDSYGENFANKVLKEHNAISHFLLASNPGVSPEPFIWFLCNIHQSRYSQLPFMCIVLVPLSNTETLIASEFKSLCNMLKSFIPQTVKKILINQSV</sequence>
<feature type="domain" description="PAP-associated" evidence="6">
    <location>
        <begin position="292"/>
        <end position="350"/>
    </location>
</feature>
<dbReference type="GO" id="GO:0031123">
    <property type="term" value="P:RNA 3'-end processing"/>
    <property type="evidence" value="ECO:0007669"/>
    <property type="project" value="TreeGrafter"/>
</dbReference>
<keyword evidence="9" id="KW-1185">Reference proteome</keyword>
<dbReference type="CDD" id="cd05402">
    <property type="entry name" value="NT_PAP_TUTase"/>
    <property type="match status" value="1"/>
</dbReference>
<evidence type="ECO:0000313" key="9">
    <source>
        <dbReference type="Proteomes" id="UP001497382"/>
    </source>
</evidence>
<dbReference type="InterPro" id="IPR054708">
    <property type="entry name" value="MTPAP-like_central"/>
</dbReference>
<comment type="cofactor">
    <cofactor evidence="2">
        <name>Mg(2+)</name>
        <dbReference type="ChEBI" id="CHEBI:18420"/>
    </cofactor>
</comment>
<dbReference type="Proteomes" id="UP001497382">
    <property type="component" value="Unassembled WGS sequence"/>
</dbReference>
<reference evidence="8 9" key="1">
    <citation type="submission" date="2024-04" db="EMBL/GenBank/DDBJ databases">
        <authorList>
            <person name="Rising A."/>
            <person name="Reimegard J."/>
            <person name="Sonavane S."/>
            <person name="Akerstrom W."/>
            <person name="Nylinder S."/>
            <person name="Hedman E."/>
            <person name="Kallberg Y."/>
        </authorList>
    </citation>
    <scope>NUCLEOTIDE SEQUENCE [LARGE SCALE GENOMIC DNA]</scope>
</reference>
<accession>A0AAV2ABV9</accession>
<dbReference type="InterPro" id="IPR043519">
    <property type="entry name" value="NT_sf"/>
</dbReference>
<keyword evidence="3" id="KW-0808">Transferase</keyword>
<keyword evidence="4" id="KW-0479">Metal-binding</keyword>
<proteinExistence type="predicted"/>
<evidence type="ECO:0000256" key="4">
    <source>
        <dbReference type="ARBA" id="ARBA00022723"/>
    </source>
</evidence>
<comment type="cofactor">
    <cofactor evidence="1">
        <name>Mn(2+)</name>
        <dbReference type="ChEBI" id="CHEBI:29035"/>
    </cofactor>
</comment>
<dbReference type="Pfam" id="PF22600">
    <property type="entry name" value="MTPAP-like_central"/>
    <property type="match status" value="1"/>
</dbReference>
<evidence type="ECO:0000256" key="1">
    <source>
        <dbReference type="ARBA" id="ARBA00001936"/>
    </source>
</evidence>
<dbReference type="SUPFAM" id="SSF81301">
    <property type="entry name" value="Nucleotidyltransferase"/>
    <property type="match status" value="1"/>
</dbReference>
<dbReference type="InterPro" id="IPR002058">
    <property type="entry name" value="PAP_assoc"/>
</dbReference>
<dbReference type="GO" id="GO:1990817">
    <property type="term" value="F:poly(A) RNA polymerase activity"/>
    <property type="evidence" value="ECO:0007669"/>
    <property type="project" value="TreeGrafter"/>
</dbReference>